<gene>
    <name evidence="4" type="ORF">CK620_11780</name>
</gene>
<feature type="signal peptide" evidence="2">
    <location>
        <begin position="1"/>
        <end position="21"/>
    </location>
</feature>
<dbReference type="InterPro" id="IPR050902">
    <property type="entry name" value="ABC_Transporter_SBP"/>
</dbReference>
<dbReference type="Gene3D" id="3.40.50.1980">
    <property type="entry name" value="Nitrogenase molybdenum iron protein domain"/>
    <property type="match status" value="2"/>
</dbReference>
<accession>A0A2A2A5M2</accession>
<evidence type="ECO:0000256" key="2">
    <source>
        <dbReference type="SAM" id="SignalP"/>
    </source>
</evidence>
<feature type="chain" id="PRO_5013149641" description="Fe/B12 periplasmic-binding domain-containing protein" evidence="2">
    <location>
        <begin position="22"/>
        <end position="318"/>
    </location>
</feature>
<evidence type="ECO:0000259" key="3">
    <source>
        <dbReference type="PROSITE" id="PS50983"/>
    </source>
</evidence>
<proteinExistence type="predicted"/>
<dbReference type="Proteomes" id="UP000217999">
    <property type="component" value="Unassembled WGS sequence"/>
</dbReference>
<dbReference type="AlphaFoldDB" id="A0A2A2A5M2"/>
<feature type="domain" description="Fe/B12 periplasmic-binding" evidence="3">
    <location>
        <begin position="54"/>
        <end position="307"/>
    </location>
</feature>
<evidence type="ECO:0000313" key="4">
    <source>
        <dbReference type="EMBL" id="PAT33820.1"/>
    </source>
</evidence>
<dbReference type="PANTHER" id="PTHR30535">
    <property type="entry name" value="VITAMIN B12-BINDING PROTEIN"/>
    <property type="match status" value="1"/>
</dbReference>
<name>A0A2A2A5M2_9BURK</name>
<dbReference type="InterPro" id="IPR002491">
    <property type="entry name" value="ABC_transptr_periplasmic_BD"/>
</dbReference>
<dbReference type="RefSeq" id="WP_095550450.1">
    <property type="nucleotide sequence ID" value="NZ_NSJF01000006.1"/>
</dbReference>
<dbReference type="PANTHER" id="PTHR30535:SF34">
    <property type="entry name" value="MOLYBDATE-BINDING PROTEIN MOLA"/>
    <property type="match status" value="1"/>
</dbReference>
<sequence length="318" mass="33188">MKQAPVAALAMLAALAGCQRAEQAGLPPAASPLPQAVSERPATTATAEATRPQRIVSLNLCTDQILLQLVERSRIAALSRLASDPTSSMLAEAARGIPSVRGSAEEVLALQPDLVLVGTHTTLHTTQMLRRFGIPVLAVPGADGFADAQAQILLVARSTGDEARGQQLVQRMQAAQQALAASVAAENPNAVQRPAAALYGANGHSAGAGTIYDDMLGLAGWHNAAAEAGVPGYGQLPLERLVAQRPELLLVPRWGHNALGAQRPLQHPVLAELGVQRLELPSRMTVCGGPWNIAAAERLAQARRANASSLPHPHPITP</sequence>
<dbReference type="PROSITE" id="PS51257">
    <property type="entry name" value="PROKAR_LIPOPROTEIN"/>
    <property type="match status" value="1"/>
</dbReference>
<comment type="caution">
    <text evidence="4">The sequence shown here is derived from an EMBL/GenBank/DDBJ whole genome shotgun (WGS) entry which is preliminary data.</text>
</comment>
<reference evidence="4 5" key="1">
    <citation type="submission" date="2017-08" db="EMBL/GenBank/DDBJ databases">
        <title>WGS of Clinical strains of the CDC Group NO-1 linked to zoonotic infections in humans.</title>
        <authorList>
            <person name="Bernier A.-M."/>
            <person name="Bernard K."/>
        </authorList>
    </citation>
    <scope>NUCLEOTIDE SEQUENCE [LARGE SCALE GENOMIC DNA]</scope>
    <source>
        <strain evidence="4 5">NML03-0146</strain>
    </source>
</reference>
<dbReference type="GO" id="GO:0071281">
    <property type="term" value="P:cellular response to iron ion"/>
    <property type="evidence" value="ECO:0007669"/>
    <property type="project" value="TreeGrafter"/>
</dbReference>
<dbReference type="PROSITE" id="PS50983">
    <property type="entry name" value="FE_B12_PBP"/>
    <property type="match status" value="1"/>
</dbReference>
<dbReference type="EMBL" id="NSJF01000006">
    <property type="protein sequence ID" value="PAT33820.1"/>
    <property type="molecule type" value="Genomic_DNA"/>
</dbReference>
<evidence type="ECO:0000256" key="1">
    <source>
        <dbReference type="SAM" id="MobiDB-lite"/>
    </source>
</evidence>
<dbReference type="SUPFAM" id="SSF53807">
    <property type="entry name" value="Helical backbone' metal receptor"/>
    <property type="match status" value="1"/>
</dbReference>
<feature type="compositionally biased region" description="Low complexity" evidence="1">
    <location>
        <begin position="39"/>
        <end position="48"/>
    </location>
</feature>
<protein>
    <recommendedName>
        <fullName evidence="3">Fe/B12 periplasmic-binding domain-containing protein</fullName>
    </recommendedName>
</protein>
<feature type="region of interest" description="Disordered" evidence="1">
    <location>
        <begin position="25"/>
        <end position="48"/>
    </location>
</feature>
<keyword evidence="2" id="KW-0732">Signal</keyword>
<organism evidence="4 5">
    <name type="scientific">Vandammella animalimorsus</name>
    <dbReference type="NCBI Taxonomy" id="2029117"/>
    <lineage>
        <taxon>Bacteria</taxon>
        <taxon>Pseudomonadati</taxon>
        <taxon>Pseudomonadota</taxon>
        <taxon>Betaproteobacteria</taxon>
        <taxon>Burkholderiales</taxon>
        <taxon>Comamonadaceae</taxon>
        <taxon>Vandammella</taxon>
    </lineage>
</organism>
<evidence type="ECO:0000313" key="5">
    <source>
        <dbReference type="Proteomes" id="UP000217999"/>
    </source>
</evidence>
<dbReference type="Pfam" id="PF01497">
    <property type="entry name" value="Peripla_BP_2"/>
    <property type="match status" value="1"/>
</dbReference>